<evidence type="ECO:0000313" key="3">
    <source>
        <dbReference type="Proteomes" id="UP001497516"/>
    </source>
</evidence>
<evidence type="ECO:0000256" key="1">
    <source>
        <dbReference type="SAM" id="SignalP"/>
    </source>
</evidence>
<accession>A0AAV2FEC7</accession>
<dbReference type="EMBL" id="OZ034819">
    <property type="protein sequence ID" value="CAL1396641.1"/>
    <property type="molecule type" value="Genomic_DNA"/>
</dbReference>
<evidence type="ECO:0000313" key="2">
    <source>
        <dbReference type="EMBL" id="CAL1396641.1"/>
    </source>
</evidence>
<reference evidence="2 3" key="1">
    <citation type="submission" date="2024-04" db="EMBL/GenBank/DDBJ databases">
        <authorList>
            <person name="Fracassetti M."/>
        </authorList>
    </citation>
    <scope>NUCLEOTIDE SEQUENCE [LARGE SCALE GENOMIC DNA]</scope>
</reference>
<feature type="signal peptide" evidence="1">
    <location>
        <begin position="1"/>
        <end position="31"/>
    </location>
</feature>
<sequence length="129" mass="14833">MQPGRRRIKNLTRMTMLVVMILSEFVKEILVKREAMTNVVMSKSQFSSRPIRHLLTLAMLGATTMMRSQLIHLQICRIMTQIVTVGLRFDSPDQFKEVFSQSSIAIGPDIRWTRSSKLSKHAECRHLCG</sequence>
<organism evidence="2 3">
    <name type="scientific">Linum trigynum</name>
    <dbReference type="NCBI Taxonomy" id="586398"/>
    <lineage>
        <taxon>Eukaryota</taxon>
        <taxon>Viridiplantae</taxon>
        <taxon>Streptophyta</taxon>
        <taxon>Embryophyta</taxon>
        <taxon>Tracheophyta</taxon>
        <taxon>Spermatophyta</taxon>
        <taxon>Magnoliopsida</taxon>
        <taxon>eudicotyledons</taxon>
        <taxon>Gunneridae</taxon>
        <taxon>Pentapetalae</taxon>
        <taxon>rosids</taxon>
        <taxon>fabids</taxon>
        <taxon>Malpighiales</taxon>
        <taxon>Linaceae</taxon>
        <taxon>Linum</taxon>
    </lineage>
</organism>
<dbReference type="AlphaFoldDB" id="A0AAV2FEC7"/>
<keyword evidence="3" id="KW-1185">Reference proteome</keyword>
<protein>
    <submittedName>
        <fullName evidence="2">Uncharacterized protein</fullName>
    </submittedName>
</protein>
<name>A0AAV2FEC7_9ROSI</name>
<gene>
    <name evidence="2" type="ORF">LTRI10_LOCUS36996</name>
</gene>
<keyword evidence="1" id="KW-0732">Signal</keyword>
<proteinExistence type="predicted"/>
<dbReference type="Proteomes" id="UP001497516">
    <property type="component" value="Chromosome 6"/>
</dbReference>
<feature type="chain" id="PRO_5043796961" evidence="1">
    <location>
        <begin position="32"/>
        <end position="129"/>
    </location>
</feature>